<keyword evidence="2" id="KW-1185">Reference proteome</keyword>
<gene>
    <name evidence="1" type="ORF">BAE44_0020700</name>
</gene>
<accession>A0A1E5UZI1</accession>
<comment type="caution">
    <text evidence="1">The sequence shown here is derived from an EMBL/GenBank/DDBJ whole genome shotgun (WGS) entry which is preliminary data.</text>
</comment>
<organism evidence="1 2">
    <name type="scientific">Dichanthelium oligosanthes</name>
    <dbReference type="NCBI Taxonomy" id="888268"/>
    <lineage>
        <taxon>Eukaryota</taxon>
        <taxon>Viridiplantae</taxon>
        <taxon>Streptophyta</taxon>
        <taxon>Embryophyta</taxon>
        <taxon>Tracheophyta</taxon>
        <taxon>Spermatophyta</taxon>
        <taxon>Magnoliopsida</taxon>
        <taxon>Liliopsida</taxon>
        <taxon>Poales</taxon>
        <taxon>Poaceae</taxon>
        <taxon>PACMAD clade</taxon>
        <taxon>Panicoideae</taxon>
        <taxon>Panicodae</taxon>
        <taxon>Paniceae</taxon>
        <taxon>Dichantheliinae</taxon>
        <taxon>Dichanthelium</taxon>
    </lineage>
</organism>
<evidence type="ECO:0000313" key="2">
    <source>
        <dbReference type="Proteomes" id="UP000095767"/>
    </source>
</evidence>
<dbReference type="EMBL" id="LWDX02057118">
    <property type="protein sequence ID" value="OEL18281.1"/>
    <property type="molecule type" value="Genomic_DNA"/>
</dbReference>
<reference evidence="1 2" key="1">
    <citation type="submission" date="2016-09" db="EMBL/GenBank/DDBJ databases">
        <title>The draft genome of Dichanthelium oligosanthes: A C3 panicoid grass species.</title>
        <authorList>
            <person name="Studer A.J."/>
            <person name="Schnable J.C."/>
            <person name="Brutnell T.P."/>
        </authorList>
    </citation>
    <scope>NUCLEOTIDE SEQUENCE [LARGE SCALE GENOMIC DNA]</scope>
    <source>
        <strain evidence="2">cv. Kellogg 1175</strain>
        <tissue evidence="1">Leaf</tissue>
    </source>
</reference>
<feature type="non-terminal residue" evidence="1">
    <location>
        <position position="1"/>
    </location>
</feature>
<protein>
    <submittedName>
        <fullName evidence="1">Uncharacterized protein</fullName>
    </submittedName>
</protein>
<evidence type="ECO:0000313" key="1">
    <source>
        <dbReference type="EMBL" id="OEL18281.1"/>
    </source>
</evidence>
<name>A0A1E5UZI1_9POAL</name>
<dbReference type="Proteomes" id="UP000095767">
    <property type="component" value="Unassembled WGS sequence"/>
</dbReference>
<sequence length="23" mass="2610">LLTGRVPSSRRTSRRGVLCLRLL</sequence>
<proteinExistence type="predicted"/>
<dbReference type="AlphaFoldDB" id="A0A1E5UZI1"/>